<gene>
    <name evidence="1" type="ORF">MNB_SM-4-1573</name>
</gene>
<proteinExistence type="predicted"/>
<protein>
    <submittedName>
        <fullName evidence="1">Sulfur oxidation protein SoxX</fullName>
    </submittedName>
</protein>
<sequence length="54" mass="6138">MFVDSGVRSNKFVFQKIADPRIDNADTHMTVNLTTKLFTTKEICDITSYIVSPK</sequence>
<dbReference type="EMBL" id="FPHF01000052">
    <property type="protein sequence ID" value="SFV59674.1"/>
    <property type="molecule type" value="Genomic_DNA"/>
</dbReference>
<evidence type="ECO:0000313" key="1">
    <source>
        <dbReference type="EMBL" id="SFV59674.1"/>
    </source>
</evidence>
<accession>A0A1W1C1Q4</accession>
<name>A0A1W1C1Q4_9ZZZZ</name>
<dbReference type="AlphaFoldDB" id="A0A1W1C1Q4"/>
<organism evidence="1">
    <name type="scientific">hydrothermal vent metagenome</name>
    <dbReference type="NCBI Taxonomy" id="652676"/>
    <lineage>
        <taxon>unclassified sequences</taxon>
        <taxon>metagenomes</taxon>
        <taxon>ecological metagenomes</taxon>
    </lineage>
</organism>
<reference evidence="1" key="1">
    <citation type="submission" date="2016-10" db="EMBL/GenBank/DDBJ databases">
        <authorList>
            <person name="de Groot N.N."/>
        </authorList>
    </citation>
    <scope>NUCLEOTIDE SEQUENCE</scope>
</reference>